<sequence length="282" mass="30965">MNLFGWGKKDKRVTFQQDPVGFLLQDADDQIEICRQAIGPNREGRQFALMARNVRTVLGCVLERVALQARAPDGRGTVRAELERCRPYIALLIAAVELRASDRSATDPFVLASTFTPAILAAMLLGDWPLADQVSKASCSAAVREEGGEADSGGVHDEEARMAAAAVTDDGIALGRLRARFARDRVSDPYFLRHFHHDVAMDLIVHRDEAGFAKEMAAHESRFLARAADPSTKQRPLLDACFDENRLVIDVWAVALCLLARHRGMVVDVNTECLPLDLFGAG</sequence>
<keyword evidence="2" id="KW-1185">Reference proteome</keyword>
<dbReference type="Proteomes" id="UP000193427">
    <property type="component" value="Chromosome"/>
</dbReference>
<accession>A0A1W6L601</accession>
<organism evidence="1 2">
    <name type="scientific">Piscinibacter gummiphilus</name>
    <dbReference type="NCBI Taxonomy" id="946333"/>
    <lineage>
        <taxon>Bacteria</taxon>
        <taxon>Pseudomonadati</taxon>
        <taxon>Pseudomonadota</taxon>
        <taxon>Betaproteobacteria</taxon>
        <taxon>Burkholderiales</taxon>
        <taxon>Sphaerotilaceae</taxon>
        <taxon>Piscinibacter</taxon>
    </lineage>
</organism>
<dbReference type="KEGG" id="rgu:A4W93_07020"/>
<protein>
    <submittedName>
        <fullName evidence="1">Uncharacterized protein</fullName>
    </submittedName>
</protein>
<dbReference type="EMBL" id="CP015118">
    <property type="protein sequence ID" value="ARN19684.1"/>
    <property type="molecule type" value="Genomic_DNA"/>
</dbReference>
<dbReference type="RefSeq" id="WP_099959869.1">
    <property type="nucleotide sequence ID" value="NZ_BSPR01000008.1"/>
</dbReference>
<name>A0A1W6L601_9BURK</name>
<reference evidence="1 2" key="1">
    <citation type="submission" date="2016-04" db="EMBL/GenBank/DDBJ databases">
        <title>Complete genome sequence of natural rubber-degrading, novel Gram-negative bacterium, Rhizobacter gummiphilus strain NS21.</title>
        <authorList>
            <person name="Tabata M."/>
            <person name="Kasai D."/>
            <person name="Fukuda M."/>
        </authorList>
    </citation>
    <scope>NUCLEOTIDE SEQUENCE [LARGE SCALE GENOMIC DNA]</scope>
    <source>
        <strain evidence="1 2">NS21</strain>
    </source>
</reference>
<dbReference type="STRING" id="946333.A4W93_07020"/>
<proteinExistence type="predicted"/>
<evidence type="ECO:0000313" key="1">
    <source>
        <dbReference type="EMBL" id="ARN19684.1"/>
    </source>
</evidence>
<evidence type="ECO:0000313" key="2">
    <source>
        <dbReference type="Proteomes" id="UP000193427"/>
    </source>
</evidence>
<dbReference type="AlphaFoldDB" id="A0A1W6L601"/>
<gene>
    <name evidence="1" type="ORF">A4W93_07020</name>
</gene>